<keyword evidence="10" id="KW-1185">Reference proteome</keyword>
<keyword evidence="6" id="KW-0963">Cytoplasm</keyword>
<reference evidence="9 10" key="1">
    <citation type="journal article" date="2016" name="BMC Genomics">
        <title>Combined genomic and structural analyses of a cultured magnetotactic bacterium reveals its niche adaptation to a dynamic environment.</title>
        <authorList>
            <person name="Araujo A.C."/>
            <person name="Morillo V."/>
            <person name="Cypriano J."/>
            <person name="Teixeira L.C."/>
            <person name="Leao P."/>
            <person name="Lyra S."/>
            <person name="Almeida L.G."/>
            <person name="Bazylinski D.A."/>
            <person name="Vasconcellos A.T."/>
            <person name="Abreu F."/>
            <person name="Lins U."/>
        </authorList>
    </citation>
    <scope>NUCLEOTIDE SEQUENCE [LARGE SCALE GENOMIC DNA]</scope>
    <source>
        <strain evidence="9 10">IT-1</strain>
    </source>
</reference>
<dbReference type="PANTHER" id="PTHR43033">
    <property type="entry name" value="TRNA(ILE)-LYSIDINE SYNTHASE-RELATED"/>
    <property type="match status" value="1"/>
</dbReference>
<dbReference type="GO" id="GO:0032267">
    <property type="term" value="F:tRNA(Ile)-lysidine synthase activity"/>
    <property type="evidence" value="ECO:0007669"/>
    <property type="project" value="UniProtKB-EC"/>
</dbReference>
<dbReference type="EMBL" id="LVJN01000020">
    <property type="protein sequence ID" value="OSM01746.1"/>
    <property type="molecule type" value="Genomic_DNA"/>
</dbReference>
<evidence type="ECO:0000313" key="10">
    <source>
        <dbReference type="Proteomes" id="UP000194003"/>
    </source>
</evidence>
<protein>
    <recommendedName>
        <fullName evidence="6">tRNA(Ile)-lysidine synthase</fullName>
        <ecNumber evidence="6">6.3.4.19</ecNumber>
    </recommendedName>
    <alternativeName>
        <fullName evidence="6">tRNA(Ile)-2-lysyl-cytidine synthase</fullName>
    </alternativeName>
    <alternativeName>
        <fullName evidence="6">tRNA(Ile)-lysidine synthetase</fullName>
    </alternativeName>
</protein>
<dbReference type="CDD" id="cd01992">
    <property type="entry name" value="TilS_N"/>
    <property type="match status" value="1"/>
</dbReference>
<evidence type="ECO:0000259" key="8">
    <source>
        <dbReference type="Pfam" id="PF01171"/>
    </source>
</evidence>
<dbReference type="STRING" id="1434232.MAIT1_01778"/>
<dbReference type="InterPro" id="IPR014729">
    <property type="entry name" value="Rossmann-like_a/b/a_fold"/>
</dbReference>
<comment type="function">
    <text evidence="6">Ligates lysine onto the cytidine present at position 34 of the AUA codon-specific tRNA(Ile) that contains the anticodon CAU, in an ATP-dependent manner. Cytidine is converted to lysidine, thus changing the amino acid specificity of the tRNA from methionine to isoleucine.</text>
</comment>
<keyword evidence="4 6" id="KW-0067">ATP-binding</keyword>
<dbReference type="InterPro" id="IPR011063">
    <property type="entry name" value="TilS/TtcA_N"/>
</dbReference>
<comment type="domain">
    <text evidence="6">The N-terminal region contains the highly conserved SGGXDS motif, predicted to be a P-loop motif involved in ATP binding.</text>
</comment>
<accession>A0A1Y2K2B5</accession>
<dbReference type="SUPFAM" id="SSF52402">
    <property type="entry name" value="Adenine nucleotide alpha hydrolases-like"/>
    <property type="match status" value="1"/>
</dbReference>
<evidence type="ECO:0000256" key="4">
    <source>
        <dbReference type="ARBA" id="ARBA00022840"/>
    </source>
</evidence>
<dbReference type="PANTHER" id="PTHR43033:SF1">
    <property type="entry name" value="TRNA(ILE)-LYSIDINE SYNTHASE-RELATED"/>
    <property type="match status" value="1"/>
</dbReference>
<dbReference type="RefSeq" id="WP_085444014.1">
    <property type="nucleotide sequence ID" value="NZ_LVJN01000020.1"/>
</dbReference>
<feature type="binding site" evidence="6">
    <location>
        <begin position="42"/>
        <end position="47"/>
    </location>
    <ligand>
        <name>ATP</name>
        <dbReference type="ChEBI" id="CHEBI:30616"/>
    </ligand>
</feature>
<feature type="region of interest" description="Disordered" evidence="7">
    <location>
        <begin position="338"/>
        <end position="357"/>
    </location>
</feature>
<keyword evidence="3 6" id="KW-0547">Nucleotide-binding</keyword>
<dbReference type="Gene3D" id="3.40.50.620">
    <property type="entry name" value="HUPs"/>
    <property type="match status" value="1"/>
</dbReference>
<dbReference type="Pfam" id="PF01171">
    <property type="entry name" value="ATP_bind_3"/>
    <property type="match status" value="1"/>
</dbReference>
<dbReference type="EC" id="6.3.4.19" evidence="6"/>
<evidence type="ECO:0000256" key="5">
    <source>
        <dbReference type="ARBA" id="ARBA00048539"/>
    </source>
</evidence>
<dbReference type="GO" id="GO:0005737">
    <property type="term" value="C:cytoplasm"/>
    <property type="evidence" value="ECO:0007669"/>
    <property type="project" value="UniProtKB-SubCell"/>
</dbReference>
<name>A0A1Y2K2B5_9PROT</name>
<feature type="domain" description="tRNA(Ile)-lysidine/2-thiocytidine synthase N-terminal" evidence="8">
    <location>
        <begin position="37"/>
        <end position="222"/>
    </location>
</feature>
<organism evidence="9 10">
    <name type="scientific">Magnetofaba australis IT-1</name>
    <dbReference type="NCBI Taxonomy" id="1434232"/>
    <lineage>
        <taxon>Bacteria</taxon>
        <taxon>Pseudomonadati</taxon>
        <taxon>Pseudomonadota</taxon>
        <taxon>Magnetococcia</taxon>
        <taxon>Magnetococcales</taxon>
        <taxon>Magnetococcaceae</taxon>
        <taxon>Magnetofaba</taxon>
    </lineage>
</organism>
<evidence type="ECO:0000256" key="3">
    <source>
        <dbReference type="ARBA" id="ARBA00022741"/>
    </source>
</evidence>
<comment type="catalytic activity">
    <reaction evidence="5 6">
        <text>cytidine(34) in tRNA(Ile2) + L-lysine + ATP = lysidine(34) in tRNA(Ile2) + AMP + diphosphate + H(+)</text>
        <dbReference type="Rhea" id="RHEA:43744"/>
        <dbReference type="Rhea" id="RHEA-COMP:10625"/>
        <dbReference type="Rhea" id="RHEA-COMP:10670"/>
        <dbReference type="ChEBI" id="CHEBI:15378"/>
        <dbReference type="ChEBI" id="CHEBI:30616"/>
        <dbReference type="ChEBI" id="CHEBI:32551"/>
        <dbReference type="ChEBI" id="CHEBI:33019"/>
        <dbReference type="ChEBI" id="CHEBI:82748"/>
        <dbReference type="ChEBI" id="CHEBI:83665"/>
        <dbReference type="ChEBI" id="CHEBI:456215"/>
        <dbReference type="EC" id="6.3.4.19"/>
    </reaction>
</comment>
<dbReference type="GO" id="GO:0006400">
    <property type="term" value="P:tRNA modification"/>
    <property type="evidence" value="ECO:0007669"/>
    <property type="project" value="UniProtKB-UniRule"/>
</dbReference>
<dbReference type="AlphaFoldDB" id="A0A1Y2K2B5"/>
<keyword evidence="1 6" id="KW-0436">Ligase</keyword>
<dbReference type="HAMAP" id="MF_01161">
    <property type="entry name" value="tRNA_Ile_lys_synt"/>
    <property type="match status" value="1"/>
</dbReference>
<evidence type="ECO:0000256" key="7">
    <source>
        <dbReference type="SAM" id="MobiDB-lite"/>
    </source>
</evidence>
<dbReference type="GO" id="GO:0005524">
    <property type="term" value="F:ATP binding"/>
    <property type="evidence" value="ECO:0007669"/>
    <property type="project" value="UniProtKB-UniRule"/>
</dbReference>
<evidence type="ECO:0000256" key="1">
    <source>
        <dbReference type="ARBA" id="ARBA00022598"/>
    </source>
</evidence>
<proteinExistence type="inferred from homology"/>
<dbReference type="InterPro" id="IPR012795">
    <property type="entry name" value="tRNA_Ile_lys_synt_N"/>
</dbReference>
<evidence type="ECO:0000313" key="9">
    <source>
        <dbReference type="EMBL" id="OSM01746.1"/>
    </source>
</evidence>
<dbReference type="Proteomes" id="UP000194003">
    <property type="component" value="Unassembled WGS sequence"/>
</dbReference>
<evidence type="ECO:0000256" key="2">
    <source>
        <dbReference type="ARBA" id="ARBA00022694"/>
    </source>
</evidence>
<keyword evidence="2 6" id="KW-0819">tRNA processing</keyword>
<sequence>MSAPPPHKRLKDPLARRIRDGLLTLLDPDQQNLKPRMIVAVSGGCDSIALLRLLHTAGLATPGNARVAHFDHALRQESNLDAKFTEECAHALGLTCMQMRWRPPKREEMGNLYDSARTARYAFLGACAREFGARYLITAHHLDDQAETFLHHLLRGAGPRGLGGMRAKRPLDSAQPPVYLLRPMLSIRRDELRQWMTEHAYAWREDPTNADERYTRARLRHQLLPAMAKLLQADPATRMSETALRVAEADSALEFSLNALWPSLQWRRDEEYGHVYAIETLRGWPPALQQRALARMQALLAPHASLSQRAFDAFHDHLSSPRKRWEMRVAGLALGRDEQRGWARAETSAPRKREENR</sequence>
<dbReference type="NCBIfam" id="TIGR02432">
    <property type="entry name" value="lysidine_TilS_N"/>
    <property type="match status" value="1"/>
</dbReference>
<evidence type="ECO:0000256" key="6">
    <source>
        <dbReference type="HAMAP-Rule" id="MF_01161"/>
    </source>
</evidence>
<comment type="caution">
    <text evidence="9">The sequence shown here is derived from an EMBL/GenBank/DDBJ whole genome shotgun (WGS) entry which is preliminary data.</text>
</comment>
<comment type="similarity">
    <text evidence="6">Belongs to the tRNA(Ile)-lysidine synthase family.</text>
</comment>
<gene>
    <name evidence="6" type="primary">tilS</name>
    <name evidence="9" type="ORF">MAIT1_01778</name>
</gene>
<comment type="subcellular location">
    <subcellularLocation>
        <location evidence="6">Cytoplasm</location>
    </subcellularLocation>
</comment>
<dbReference type="InterPro" id="IPR012094">
    <property type="entry name" value="tRNA_Ile_lys_synt"/>
</dbReference>
<dbReference type="OrthoDB" id="9807403at2"/>